<evidence type="ECO:0000313" key="4">
    <source>
        <dbReference type="EMBL" id="QHG10734.1"/>
    </source>
</evidence>
<dbReference type="GO" id="GO:0003676">
    <property type="term" value="F:nucleic acid binding"/>
    <property type="evidence" value="ECO:0007669"/>
    <property type="project" value="InterPro"/>
</dbReference>
<dbReference type="InterPro" id="IPR013520">
    <property type="entry name" value="Ribonucl_H"/>
</dbReference>
<dbReference type="SMART" id="SM00479">
    <property type="entry name" value="EXOIII"/>
    <property type="match status" value="1"/>
</dbReference>
<evidence type="ECO:0000256" key="2">
    <source>
        <dbReference type="ARBA" id="ARBA00022839"/>
    </source>
</evidence>
<dbReference type="CDD" id="cd06127">
    <property type="entry name" value="DEDDh"/>
    <property type="match status" value="1"/>
</dbReference>
<dbReference type="PANTHER" id="PTHR30231">
    <property type="entry name" value="DNA POLYMERASE III SUBUNIT EPSILON"/>
    <property type="match status" value="1"/>
</dbReference>
<dbReference type="GO" id="GO:0008408">
    <property type="term" value="F:3'-5' exonuclease activity"/>
    <property type="evidence" value="ECO:0007669"/>
    <property type="project" value="TreeGrafter"/>
</dbReference>
<accession>A0A6P1KR51</accession>
<evidence type="ECO:0000256" key="1">
    <source>
        <dbReference type="ARBA" id="ARBA00022722"/>
    </source>
</evidence>
<keyword evidence="4" id="KW-0614">Plasmid</keyword>
<evidence type="ECO:0000259" key="3">
    <source>
        <dbReference type="SMART" id="SM00479"/>
    </source>
</evidence>
<keyword evidence="2" id="KW-0269">Exonuclease</keyword>
<gene>
    <name evidence="4" type="ORF">GSF12_12100</name>
</gene>
<name>A0A6P1KR51_FAUOS</name>
<keyword evidence="2" id="KW-0378">Hydrolase</keyword>
<dbReference type="PANTHER" id="PTHR30231:SF41">
    <property type="entry name" value="DNA POLYMERASE III SUBUNIT EPSILON"/>
    <property type="match status" value="1"/>
</dbReference>
<organism evidence="4">
    <name type="scientific">Faucicola osloensis</name>
    <name type="common">Moraxella osloensis</name>
    <dbReference type="NCBI Taxonomy" id="34062"/>
    <lineage>
        <taxon>Bacteria</taxon>
        <taxon>Pseudomonadati</taxon>
        <taxon>Pseudomonadota</taxon>
        <taxon>Gammaproteobacteria</taxon>
        <taxon>Moraxellales</taxon>
        <taxon>Moraxellaceae</taxon>
        <taxon>Faucicola</taxon>
    </lineage>
</organism>
<dbReference type="InterPro" id="IPR012337">
    <property type="entry name" value="RNaseH-like_sf"/>
</dbReference>
<sequence length="160" mass="18132">MIPKPRVDDQIIEIAFCDSDRHVIIDTLIYTDRPSGPGALKVHGIYPHELIGKPTFIDIQPAIVQLLKGRTLYAYNASFDIRMMRQSGHKLRLQQVDVKCLAKQSANFIGQYSPYFKSNRYFSLSKACLRFGVEHTNAHRAAADAIACVTVWEGMMTNHH</sequence>
<feature type="domain" description="Exonuclease" evidence="3">
    <location>
        <begin position="1"/>
        <end position="160"/>
    </location>
</feature>
<dbReference type="SUPFAM" id="SSF53098">
    <property type="entry name" value="Ribonuclease H-like"/>
    <property type="match status" value="1"/>
</dbReference>
<dbReference type="GO" id="GO:0005829">
    <property type="term" value="C:cytosol"/>
    <property type="evidence" value="ECO:0007669"/>
    <property type="project" value="TreeGrafter"/>
</dbReference>
<dbReference type="InterPro" id="IPR036397">
    <property type="entry name" value="RNaseH_sf"/>
</dbReference>
<dbReference type="Pfam" id="PF00929">
    <property type="entry name" value="RNase_T"/>
    <property type="match status" value="1"/>
</dbReference>
<dbReference type="EMBL" id="CP047227">
    <property type="protein sequence ID" value="QHG10734.1"/>
    <property type="molecule type" value="Genomic_DNA"/>
</dbReference>
<proteinExistence type="predicted"/>
<geneLocation type="plasmid" evidence="4">
    <name>p1</name>
</geneLocation>
<dbReference type="Gene3D" id="3.30.420.10">
    <property type="entry name" value="Ribonuclease H-like superfamily/Ribonuclease H"/>
    <property type="match status" value="1"/>
</dbReference>
<protein>
    <recommendedName>
        <fullName evidence="3">Exonuclease domain-containing protein</fullName>
    </recommendedName>
</protein>
<reference evidence="4" key="1">
    <citation type="journal article" date="2020" name="Microbiol. Resour. Announc.">
        <title>Complete Genome Sequence of Moraxella osloensis Strain YV1, Isolated from an Australian Wastewater Treatment Plant.</title>
        <authorList>
            <person name="Batinovic S."/>
            <person name="Rice D.T.F."/>
            <person name="Seviour R.J."/>
            <person name="Petrovski S."/>
        </authorList>
    </citation>
    <scope>NUCLEOTIDE SEQUENCE</scope>
    <source>
        <strain evidence="4">YV1</strain>
    </source>
</reference>
<dbReference type="GO" id="GO:0045004">
    <property type="term" value="P:DNA replication proofreading"/>
    <property type="evidence" value="ECO:0007669"/>
    <property type="project" value="TreeGrafter"/>
</dbReference>
<keyword evidence="1" id="KW-0540">Nuclease</keyword>
<dbReference type="AlphaFoldDB" id="A0A6P1KR51"/>